<evidence type="ECO:0000256" key="2">
    <source>
        <dbReference type="ARBA" id="ARBA00007375"/>
    </source>
</evidence>
<gene>
    <name evidence="7" type="ORF">AB3G34_05320</name>
</gene>
<dbReference type="GO" id="GO:0016787">
    <property type="term" value="F:hydrolase activity"/>
    <property type="evidence" value="ECO:0007669"/>
    <property type="project" value="TreeGrafter"/>
</dbReference>
<protein>
    <submittedName>
        <fullName evidence="7">Lysoplasmalogenase</fullName>
    </submittedName>
</protein>
<keyword evidence="5 6" id="KW-0472">Membrane</keyword>
<dbReference type="EMBL" id="CP165625">
    <property type="protein sequence ID" value="XDU96531.1"/>
    <property type="molecule type" value="Genomic_DNA"/>
</dbReference>
<dbReference type="InterPro" id="IPR012506">
    <property type="entry name" value="TMEM86B-like"/>
</dbReference>
<feature type="transmembrane region" description="Helical" evidence="6">
    <location>
        <begin position="79"/>
        <end position="99"/>
    </location>
</feature>
<dbReference type="RefSeq" id="WP_369753690.1">
    <property type="nucleotide sequence ID" value="NZ_CP165625.1"/>
</dbReference>
<evidence type="ECO:0000256" key="5">
    <source>
        <dbReference type="ARBA" id="ARBA00023136"/>
    </source>
</evidence>
<dbReference type="PANTHER" id="PTHR31885:SF6">
    <property type="entry name" value="GH04784P"/>
    <property type="match status" value="1"/>
</dbReference>
<evidence type="ECO:0000256" key="4">
    <source>
        <dbReference type="ARBA" id="ARBA00022989"/>
    </source>
</evidence>
<organism evidence="7">
    <name type="scientific">Flavobacterium sp. WC2409</name>
    <dbReference type="NCBI Taxonomy" id="3234139"/>
    <lineage>
        <taxon>Bacteria</taxon>
        <taxon>Pseudomonadati</taxon>
        <taxon>Bacteroidota</taxon>
        <taxon>Flavobacteriia</taxon>
        <taxon>Flavobacteriales</taxon>
        <taxon>Flavobacteriaceae</taxon>
        <taxon>Flavobacterium</taxon>
    </lineage>
</organism>
<dbReference type="GO" id="GO:0016020">
    <property type="term" value="C:membrane"/>
    <property type="evidence" value="ECO:0007669"/>
    <property type="project" value="UniProtKB-SubCell"/>
</dbReference>
<feature type="transmembrane region" description="Helical" evidence="6">
    <location>
        <begin position="199"/>
        <end position="219"/>
    </location>
</feature>
<feature type="transmembrane region" description="Helical" evidence="6">
    <location>
        <begin position="55"/>
        <end position="73"/>
    </location>
</feature>
<dbReference type="AlphaFoldDB" id="A0AB39W5C6"/>
<keyword evidence="4 6" id="KW-1133">Transmembrane helix</keyword>
<evidence type="ECO:0000313" key="7">
    <source>
        <dbReference type="EMBL" id="XDU96531.1"/>
    </source>
</evidence>
<keyword evidence="3 6" id="KW-0812">Transmembrane</keyword>
<comment type="subcellular location">
    <subcellularLocation>
        <location evidence="1">Membrane</location>
        <topology evidence="1">Multi-pass membrane protein</topology>
    </subcellularLocation>
</comment>
<feature type="transmembrane region" description="Helical" evidence="6">
    <location>
        <begin position="111"/>
        <end position="132"/>
    </location>
</feature>
<dbReference type="PANTHER" id="PTHR31885">
    <property type="entry name" value="GH04784P"/>
    <property type="match status" value="1"/>
</dbReference>
<feature type="transmembrane region" description="Helical" evidence="6">
    <location>
        <begin position="29"/>
        <end position="48"/>
    </location>
</feature>
<comment type="similarity">
    <text evidence="2">Belongs to the TMEM86 family.</text>
</comment>
<name>A0AB39W5C6_9FLAO</name>
<evidence type="ECO:0000256" key="1">
    <source>
        <dbReference type="ARBA" id="ARBA00004141"/>
    </source>
</evidence>
<accession>A0AB39W5C6</accession>
<reference evidence="7" key="1">
    <citation type="submission" date="2024-07" db="EMBL/GenBank/DDBJ databases">
        <authorList>
            <person name="Biller S.J."/>
        </authorList>
    </citation>
    <scope>NUCLEOTIDE SEQUENCE</scope>
    <source>
        <strain evidence="7">WC2409</strain>
    </source>
</reference>
<feature type="transmembrane region" description="Helical" evidence="6">
    <location>
        <begin position="7"/>
        <end position="23"/>
    </location>
</feature>
<feature type="transmembrane region" description="Helical" evidence="6">
    <location>
        <begin position="138"/>
        <end position="157"/>
    </location>
</feature>
<feature type="transmembrane region" description="Helical" evidence="6">
    <location>
        <begin position="169"/>
        <end position="187"/>
    </location>
</feature>
<dbReference type="Pfam" id="PF07947">
    <property type="entry name" value="YhhN"/>
    <property type="match status" value="1"/>
</dbReference>
<sequence>MKNNKLLIGYLGLSIVYLLLLLVDQESIAWFMKPLLLPFLILGVYFSGAFSSKKYLLAALTFSWFGDIILLFADRDELFFIVGLIAFLISHIIYILLFNKQLRYKNRKNKAVFWIGVTTIIMYLIIMISILLPNLGDLTIPVFMYALVISTMLLFAFKGFLNWEEPGNWYILIGAIAFVTSDSILAFNKFYTPVVMSSFFIMITYLIAQYLIVVGILKLNKKNSIPFL</sequence>
<proteinExistence type="inferred from homology"/>
<evidence type="ECO:0000256" key="3">
    <source>
        <dbReference type="ARBA" id="ARBA00022692"/>
    </source>
</evidence>
<evidence type="ECO:0000256" key="6">
    <source>
        <dbReference type="SAM" id="Phobius"/>
    </source>
</evidence>